<keyword evidence="1" id="KW-1133">Transmembrane helix</keyword>
<dbReference type="EMBL" id="JABEMB010000003">
    <property type="protein sequence ID" value="NNH03132.1"/>
    <property type="molecule type" value="Genomic_DNA"/>
</dbReference>
<sequence length="148" mass="16160">MTVVTSEQPGLAHPRIRRSFAAVRALLAVLLIVSIAAVAFAFVEQSHAELVNTVVWIRSVAVVAAAIILYLLAVFASRGRAGAYRRLRLLSFLIPAGVVLLIVAPGEFPLWIKIEQAVCGALILAVGIILSRRRLRELFPTAKKARRR</sequence>
<evidence type="ECO:0000256" key="1">
    <source>
        <dbReference type="SAM" id="Phobius"/>
    </source>
</evidence>
<keyword evidence="3" id="KW-1185">Reference proteome</keyword>
<evidence type="ECO:0000313" key="2">
    <source>
        <dbReference type="EMBL" id="NNH03132.1"/>
    </source>
</evidence>
<dbReference type="RefSeq" id="WP_167034623.1">
    <property type="nucleotide sequence ID" value="NZ_BAAANA010000002.1"/>
</dbReference>
<feature type="transmembrane region" description="Helical" evidence="1">
    <location>
        <begin position="87"/>
        <end position="104"/>
    </location>
</feature>
<comment type="caution">
    <text evidence="2">The sequence shown here is derived from an EMBL/GenBank/DDBJ whole genome shotgun (WGS) entry which is preliminary data.</text>
</comment>
<protein>
    <submittedName>
        <fullName evidence="2">Uncharacterized protein</fullName>
    </submittedName>
</protein>
<feature type="transmembrane region" description="Helical" evidence="1">
    <location>
        <begin position="21"/>
        <end position="43"/>
    </location>
</feature>
<evidence type="ECO:0000313" key="3">
    <source>
        <dbReference type="Proteomes" id="UP000543598"/>
    </source>
</evidence>
<proteinExistence type="predicted"/>
<feature type="transmembrane region" description="Helical" evidence="1">
    <location>
        <begin position="55"/>
        <end position="75"/>
    </location>
</feature>
<dbReference type="AlphaFoldDB" id="A0A7Y2Q0C7"/>
<gene>
    <name evidence="2" type="ORF">HLA99_04605</name>
</gene>
<organism evidence="2 3">
    <name type="scientific">Microbacterium ulmi</name>
    <dbReference type="NCBI Taxonomy" id="179095"/>
    <lineage>
        <taxon>Bacteria</taxon>
        <taxon>Bacillati</taxon>
        <taxon>Actinomycetota</taxon>
        <taxon>Actinomycetes</taxon>
        <taxon>Micrococcales</taxon>
        <taxon>Microbacteriaceae</taxon>
        <taxon>Microbacterium</taxon>
    </lineage>
</organism>
<dbReference type="Proteomes" id="UP000543598">
    <property type="component" value="Unassembled WGS sequence"/>
</dbReference>
<reference evidence="2 3" key="1">
    <citation type="submission" date="2020-05" db="EMBL/GenBank/DDBJ databases">
        <title>MicrobeNet Type strains.</title>
        <authorList>
            <person name="Nicholson A.C."/>
        </authorList>
    </citation>
    <scope>NUCLEOTIDE SEQUENCE [LARGE SCALE GENOMIC DNA]</scope>
    <source>
        <strain evidence="2 3">JCM 14282</strain>
    </source>
</reference>
<keyword evidence="1" id="KW-0472">Membrane</keyword>
<keyword evidence="1" id="KW-0812">Transmembrane</keyword>
<accession>A0A7Y2Q0C7</accession>
<name>A0A7Y2Q0C7_9MICO</name>
<feature type="transmembrane region" description="Helical" evidence="1">
    <location>
        <begin position="110"/>
        <end position="130"/>
    </location>
</feature>